<protein>
    <submittedName>
        <fullName evidence="1">Unannotated protein</fullName>
    </submittedName>
</protein>
<evidence type="ECO:0000313" key="1">
    <source>
        <dbReference type="EMBL" id="CAB4594399.1"/>
    </source>
</evidence>
<organism evidence="1">
    <name type="scientific">freshwater metagenome</name>
    <dbReference type="NCBI Taxonomy" id="449393"/>
    <lineage>
        <taxon>unclassified sequences</taxon>
        <taxon>metagenomes</taxon>
        <taxon>ecological metagenomes</taxon>
    </lineage>
</organism>
<proteinExistence type="predicted"/>
<gene>
    <name evidence="1" type="ORF">UFOPK1722_01807</name>
</gene>
<dbReference type="AlphaFoldDB" id="A0A6J6G325"/>
<sequence length="89" mass="9910">MHYQMNFRSKLEESALDALIRELQRRGPFAEVGPVRIGPSAWSIELVPRSPGVVVGYASVAEFQSRACRHVEIDNVSRVDPSLQAASSW</sequence>
<name>A0A6J6G325_9ZZZZ</name>
<reference evidence="1" key="1">
    <citation type="submission" date="2020-05" db="EMBL/GenBank/DDBJ databases">
        <authorList>
            <person name="Chiriac C."/>
            <person name="Salcher M."/>
            <person name="Ghai R."/>
            <person name="Kavagutti S V."/>
        </authorList>
    </citation>
    <scope>NUCLEOTIDE SEQUENCE</scope>
</reference>
<dbReference type="EMBL" id="CAEZTS010000216">
    <property type="protein sequence ID" value="CAB4594399.1"/>
    <property type="molecule type" value="Genomic_DNA"/>
</dbReference>
<accession>A0A6J6G325</accession>